<dbReference type="PANTHER" id="PTHR40240:SF1">
    <property type="entry name" value="PLEXUS, ISOFORM A"/>
    <property type="match status" value="1"/>
</dbReference>
<evidence type="ECO:0000256" key="2">
    <source>
        <dbReference type="SAM" id="MobiDB-lite"/>
    </source>
</evidence>
<evidence type="ECO:0000259" key="3">
    <source>
        <dbReference type="Pfam" id="PF12540"/>
    </source>
</evidence>
<feature type="compositionally biased region" description="Basic and acidic residues" evidence="2">
    <location>
        <begin position="1245"/>
        <end position="1264"/>
    </location>
</feature>
<feature type="compositionally biased region" description="Polar residues" evidence="2">
    <location>
        <begin position="1291"/>
        <end position="1302"/>
    </location>
</feature>
<feature type="compositionally biased region" description="Low complexity" evidence="2">
    <location>
        <begin position="1345"/>
        <end position="1360"/>
    </location>
</feature>
<feature type="region of interest" description="Disordered" evidence="2">
    <location>
        <begin position="838"/>
        <end position="983"/>
    </location>
</feature>
<feature type="compositionally biased region" description="Polar residues" evidence="2">
    <location>
        <begin position="912"/>
        <end position="925"/>
    </location>
</feature>
<dbReference type="InterPro" id="IPR022207">
    <property type="entry name" value="GSE-like"/>
</dbReference>
<dbReference type="Pfam" id="PF12540">
    <property type="entry name" value="DUF3736"/>
    <property type="match status" value="1"/>
</dbReference>
<keyword evidence="5" id="KW-1185">Reference proteome</keyword>
<feature type="coiled-coil region" evidence="1">
    <location>
        <begin position="1817"/>
        <end position="1844"/>
    </location>
</feature>
<feature type="region of interest" description="Disordered" evidence="2">
    <location>
        <begin position="1690"/>
        <end position="1717"/>
    </location>
</feature>
<feature type="compositionally biased region" description="Acidic residues" evidence="2">
    <location>
        <begin position="1472"/>
        <end position="1482"/>
    </location>
</feature>
<feature type="region of interest" description="Disordered" evidence="2">
    <location>
        <begin position="1596"/>
        <end position="1660"/>
    </location>
</feature>
<feature type="compositionally biased region" description="Basic and acidic residues" evidence="2">
    <location>
        <begin position="1167"/>
        <end position="1178"/>
    </location>
</feature>
<protein>
    <recommendedName>
        <fullName evidence="3">Genetic suppressor element-like domain-containing protein</fullName>
    </recommendedName>
</protein>
<feature type="region of interest" description="Disordered" evidence="2">
    <location>
        <begin position="432"/>
        <end position="453"/>
    </location>
</feature>
<feature type="compositionally biased region" description="Basic residues" evidence="2">
    <location>
        <begin position="1613"/>
        <end position="1625"/>
    </location>
</feature>
<feature type="region of interest" description="Disordered" evidence="2">
    <location>
        <begin position="194"/>
        <end position="215"/>
    </location>
</feature>
<sequence>MPGSRGVCFVCGSLGAELRLHSKPREQGPYFPFLEHHETPKGCRPPAPDGVVDSCRVCYAFLTQQWETYERSKTPALKRLYWLKRNDELSFTGAEMKLQGEYMAQVMGLQYQPNCHDNCSTAPLSPDDRRPSGYAGGASSARDNAGGYSGANDVPPVGGTTSGRPGSRHTTHGGVPEVQHISRVRAAEPEGALDLSVSNKTPENHAENARPPSNRLNTTNFRDLIVCFTCNNEMYVMNSKVVSSVRVSTSEPYFPFLEKISPLKGAVPLSREHLTRVCEGCFASAYQQWIAYERACTPTSARMYKIKDKYYSDGSPHPAETEKKIQRVRADEVCYLCGQMKSQNQIVPLYTAPPPNRKQTMYFPFIRELRRPHGAQPLNPDGTVLVCTSCNGNLKTQWEHYERETVPLLHRRYSLLPINAPAPQLNRSEFKNGLARTESPRVHPRQKSTDSRREVVDITQPLNIQISKSPVHSSSTAHGLLAIAPQTPRSVTGDISTNSNPSGLVMSETAASGLNPKSSDLPRGTGSISCGSTAASSVPHPLQQAATLPKKVCFLCGENCLLSKSHLLFSYPVRHEAKSTASTQSVPFFPLLANKEPAPGSDSMTDEGTVISCNYCYFSLISQWKDYEDSKSPADTNRWLRKYSVREFVCYICGQGVPRRKIRTLEVQKFHFLKEHKAPGGALVLDAGEAVATCDACTFSLTHQYAEYERMGVPQDLRKYNWTSVPASEENSQDHFDQGAEERWRRGHYPNDDGSVSVAEHAAEGDDSNTGLGQGSKPPALSMLSPASGKMTPKTATVPPLSQGSPSNGLSAVGSNTALNATRTSSFAAALRKLAHQAKDPQEEAAVLAAAAKHSGSPNNSGSPRSTTPKRAPQPPPLVYTSQSTILNSPPVVTIAPTQSMAHPTDGRQSSDRVPSTHSTGSSYDHYNVKHERDQRPHSSHSRDEDRTPAKDSAHTPTRIAPQTSAGMSREESLSRGFHPYRPEDDLHRAAAAAAALQPYGIEAAYAAAYHPAFFQHPSFQSAAMRYEDPLMERLRLMQAAPFLPFPPGLVPHPGMHPLLSAGARYPPELLHQYAYLSPGSAQALDARTSQVSAERSKSEEDRSREAEREKEKEKEKREKDRERERDREREAELVKRERLRELEREKQRSAEHSDRRDILTVPSRYLSDREGERESHRSDHHHQHPTHHQSHSSSHKSKEGKAGSISQGTPRGAEYTRPTSRTSEGSHEKSHYSSSSPRHNHYHQKYENHSLPRSDRPPSESSRHSYHHPPAPHGDQDQSKGQPPPLISPHRSSSSKGSTDTALFRPFERDEPTNSAAAVSHDNKSPGTVSASQSSSSGKYNHRSNSSAAAKDVSSSSSLPATVRVFGSTPEAKILNSNFINHRVEKFDFKSLARECSSREGGVPPPTVTDSAASSQPAAVVVVGEENGPVPALPPSLPPVVVVPTIAVSRLDARENLLQKAREEGEYKSESEEECELEEEEERRRDRLTVVDDRLPADLVLTSSKLAVLGALQLTTLQNKKDLTSEFLCKRRKLMGEPSVSPVELDEDDERSDLTPPNFRLSPLSDSKRALPPEKNFLEKCQFLSVIRLRPVPPEQKKAVDTVRHACEDDRRRRKEKKRAKVRRRLELQQQELLAGLNRSSAQNNNNNKRKYDEMASESSNPLDITIEPLRITLGQLQERHMAAARQEQEKQHVNHTHSKTGDRAADGGRPVIFPDTRDRHLSREFAEQFHESVLQSTRQKESQKLGHTNHNTQDILPKHPVSANHLRSSSAASVAGDHDAPAAAFPWPGIVGVLESYSRHRTEQQAEARMLVDRCRQLHSENMEMNRAAEALSKRLKALEDDARVRSLEREHLELAIGSLKKTFNFHR</sequence>
<feature type="region of interest" description="Disordered" evidence="2">
    <location>
        <begin position="507"/>
        <end position="526"/>
    </location>
</feature>
<feature type="compositionally biased region" description="Polar residues" evidence="2">
    <location>
        <begin position="800"/>
        <end position="815"/>
    </location>
</feature>
<accession>A0AAN9BYH7</accession>
<feature type="compositionally biased region" description="Polar residues" evidence="2">
    <location>
        <begin position="1747"/>
        <end position="1756"/>
    </location>
</feature>
<feature type="region of interest" description="Disordered" evidence="2">
    <location>
        <begin position="119"/>
        <end position="179"/>
    </location>
</feature>
<evidence type="ECO:0000256" key="1">
    <source>
        <dbReference type="SAM" id="Coils"/>
    </source>
</evidence>
<reference evidence="4 5" key="1">
    <citation type="submission" date="2024-02" db="EMBL/GenBank/DDBJ databases">
        <title>Chromosome-scale genome assembly of the rough periwinkle Littorina saxatilis.</title>
        <authorList>
            <person name="De Jode A."/>
            <person name="Faria R."/>
            <person name="Formenti G."/>
            <person name="Sims Y."/>
            <person name="Smith T.P."/>
            <person name="Tracey A."/>
            <person name="Wood J.M.D."/>
            <person name="Zagrodzka Z.B."/>
            <person name="Johannesson K."/>
            <person name="Butlin R.K."/>
            <person name="Leder E.H."/>
        </authorList>
    </citation>
    <scope>NUCLEOTIDE SEQUENCE [LARGE SCALE GENOMIC DNA]</scope>
    <source>
        <strain evidence="4">Snail1</strain>
        <tissue evidence="4">Muscle</tissue>
    </source>
</reference>
<dbReference type="PANTHER" id="PTHR40240">
    <property type="entry name" value="PLEXUS, ISOFORM A"/>
    <property type="match status" value="1"/>
</dbReference>
<feature type="region of interest" description="Disordered" evidence="2">
    <location>
        <begin position="762"/>
        <end position="815"/>
    </location>
</feature>
<evidence type="ECO:0000313" key="4">
    <source>
        <dbReference type="EMBL" id="KAK7113907.1"/>
    </source>
</evidence>
<feature type="compositionally biased region" description="Low complexity" evidence="2">
    <location>
        <begin position="845"/>
        <end position="867"/>
    </location>
</feature>
<gene>
    <name evidence="4" type="ORF">V1264_000065</name>
</gene>
<feature type="compositionally biased region" description="Basic and acidic residues" evidence="2">
    <location>
        <begin position="1095"/>
        <end position="1159"/>
    </location>
</feature>
<feature type="domain" description="Genetic suppressor element-like" evidence="3">
    <location>
        <begin position="1448"/>
        <end position="1590"/>
    </location>
</feature>
<dbReference type="EMBL" id="JBAMIC010000001">
    <property type="protein sequence ID" value="KAK7113907.1"/>
    <property type="molecule type" value="Genomic_DNA"/>
</dbReference>
<organism evidence="4 5">
    <name type="scientific">Littorina saxatilis</name>
    <dbReference type="NCBI Taxonomy" id="31220"/>
    <lineage>
        <taxon>Eukaryota</taxon>
        <taxon>Metazoa</taxon>
        <taxon>Spiralia</taxon>
        <taxon>Lophotrochozoa</taxon>
        <taxon>Mollusca</taxon>
        <taxon>Gastropoda</taxon>
        <taxon>Caenogastropoda</taxon>
        <taxon>Littorinimorpha</taxon>
        <taxon>Littorinoidea</taxon>
        <taxon>Littorinidae</taxon>
        <taxon>Littorina</taxon>
    </lineage>
</organism>
<dbReference type="Proteomes" id="UP001374579">
    <property type="component" value="Unassembled WGS sequence"/>
</dbReference>
<feature type="region of interest" description="Disordered" evidence="2">
    <location>
        <begin position="1463"/>
        <end position="1486"/>
    </location>
</feature>
<keyword evidence="1" id="KW-0175">Coiled coil</keyword>
<name>A0AAN9BYH7_9CAEN</name>
<proteinExistence type="predicted"/>
<feature type="region of interest" description="Disordered" evidence="2">
    <location>
        <begin position="1732"/>
        <end position="1759"/>
    </location>
</feature>
<feature type="compositionally biased region" description="Polar residues" evidence="2">
    <location>
        <begin position="509"/>
        <end position="518"/>
    </location>
</feature>
<feature type="region of interest" description="Disordered" evidence="2">
    <location>
        <begin position="1086"/>
        <end position="1360"/>
    </location>
</feature>
<feature type="compositionally biased region" description="Basic and acidic residues" evidence="2">
    <location>
        <begin position="1596"/>
        <end position="1612"/>
    </location>
</feature>
<feature type="compositionally biased region" description="Basic and acidic residues" evidence="2">
    <location>
        <begin position="927"/>
        <end position="954"/>
    </location>
</feature>
<feature type="compositionally biased region" description="Basic residues" evidence="2">
    <location>
        <begin position="1179"/>
        <end position="1196"/>
    </location>
</feature>
<evidence type="ECO:0000313" key="5">
    <source>
        <dbReference type="Proteomes" id="UP001374579"/>
    </source>
</evidence>
<feature type="region of interest" description="Disordered" evidence="2">
    <location>
        <begin position="1539"/>
        <end position="1570"/>
    </location>
</feature>
<comment type="caution">
    <text evidence="4">The sequence shown here is derived from an EMBL/GenBank/DDBJ whole genome shotgun (WGS) entry which is preliminary data.</text>
</comment>